<reference evidence="1 2" key="1">
    <citation type="journal article" date="2021" name="Hortic Res">
        <title>High-quality reference genome and annotation aids understanding of berry development for evergreen blueberry (Vaccinium darrowii).</title>
        <authorList>
            <person name="Yu J."/>
            <person name="Hulse-Kemp A.M."/>
            <person name="Babiker E."/>
            <person name="Staton M."/>
        </authorList>
    </citation>
    <scope>NUCLEOTIDE SEQUENCE [LARGE SCALE GENOMIC DNA]</scope>
    <source>
        <strain evidence="2">cv. NJ 8807/NJ 8810</strain>
        <tissue evidence="1">Young leaf</tissue>
    </source>
</reference>
<gene>
    <name evidence="1" type="ORF">Vadar_004622</name>
</gene>
<evidence type="ECO:0000313" key="1">
    <source>
        <dbReference type="EMBL" id="KAH7850918.1"/>
    </source>
</evidence>
<keyword evidence="2" id="KW-1185">Reference proteome</keyword>
<dbReference type="EMBL" id="CM037158">
    <property type="protein sequence ID" value="KAH7850918.1"/>
    <property type="molecule type" value="Genomic_DNA"/>
</dbReference>
<protein>
    <submittedName>
        <fullName evidence="1">Uncharacterized protein</fullName>
    </submittedName>
</protein>
<name>A0ACB7YCU4_9ERIC</name>
<proteinExistence type="predicted"/>
<sequence>MDTILCDELLEEVLRRLPPRSKFSSSSADVSLVSKRWFRLYRSSRSQLYVRISPDDCTPHSFTSFLSHFPNLVHLFITIDGGHATSNFSDQILLSVASSCPKLRSLRLDSQPVSVLPVLSLSTSCPLLSTLIICLSRPPSFHWLLLFHSLIYLFVRFASVPGEFKHVDDASKGNFDAELKLETLTLCGIQRSDFYGFDCLWKSCRNLKRLSLRGCEGIGDDTAVSSFVNSFKALQEVDLRNCGEAIVNEILSGLVESCTSLNSLIICGECSKEGLLQFITHSRCNLQKLDLRLPSDLEDNHLMAVVEKFKGLSSLRLDGCYLVTGEGLKTMALAMSSKLEELALINCEVEPELLATLGQRFRNLRKLDLSHNVMLVDNEFISMLALCNCLRELKVRGCEGLTNASVISMVKSCTQLESVDITKCPGIDAEAVELLVLKCLRLRKMCVEEGKLSDVSRLWASEKLIRVVV</sequence>
<evidence type="ECO:0000313" key="2">
    <source>
        <dbReference type="Proteomes" id="UP000828048"/>
    </source>
</evidence>
<dbReference type="Proteomes" id="UP000828048">
    <property type="component" value="Chromosome 8"/>
</dbReference>
<comment type="caution">
    <text evidence="1">The sequence shown here is derived from an EMBL/GenBank/DDBJ whole genome shotgun (WGS) entry which is preliminary data.</text>
</comment>
<organism evidence="1 2">
    <name type="scientific">Vaccinium darrowii</name>
    <dbReference type="NCBI Taxonomy" id="229202"/>
    <lineage>
        <taxon>Eukaryota</taxon>
        <taxon>Viridiplantae</taxon>
        <taxon>Streptophyta</taxon>
        <taxon>Embryophyta</taxon>
        <taxon>Tracheophyta</taxon>
        <taxon>Spermatophyta</taxon>
        <taxon>Magnoliopsida</taxon>
        <taxon>eudicotyledons</taxon>
        <taxon>Gunneridae</taxon>
        <taxon>Pentapetalae</taxon>
        <taxon>asterids</taxon>
        <taxon>Ericales</taxon>
        <taxon>Ericaceae</taxon>
        <taxon>Vaccinioideae</taxon>
        <taxon>Vaccinieae</taxon>
        <taxon>Vaccinium</taxon>
    </lineage>
</organism>
<accession>A0ACB7YCU4</accession>